<feature type="domain" description="DUF2382" evidence="1">
    <location>
        <begin position="22"/>
        <end position="132"/>
    </location>
</feature>
<comment type="caution">
    <text evidence="2">The sequence shown here is derived from an EMBL/GenBank/DDBJ whole genome shotgun (WGS) entry which is preliminary data.</text>
</comment>
<evidence type="ECO:0000313" key="2">
    <source>
        <dbReference type="EMBL" id="TBN50419.1"/>
    </source>
</evidence>
<keyword evidence="3" id="KW-1185">Reference proteome</keyword>
<reference evidence="2 3" key="1">
    <citation type="submission" date="2019-02" db="EMBL/GenBank/DDBJ databases">
        <authorList>
            <person name="Zhang G."/>
        </authorList>
    </citation>
    <scope>NUCLEOTIDE SEQUENCE [LARGE SCALE GENOMIC DNA]</scope>
    <source>
        <strain evidence="2 3">CMB17</strain>
    </source>
</reference>
<organism evidence="2 3">
    <name type="scientific">Paracoccus sediminis</name>
    <dbReference type="NCBI Taxonomy" id="1214787"/>
    <lineage>
        <taxon>Bacteria</taxon>
        <taxon>Pseudomonadati</taxon>
        <taxon>Pseudomonadota</taxon>
        <taxon>Alphaproteobacteria</taxon>
        <taxon>Rhodobacterales</taxon>
        <taxon>Paracoccaceae</taxon>
        <taxon>Paracoccus</taxon>
    </lineage>
</organism>
<name>A0ABY1YID6_9RHOB</name>
<proteinExistence type="predicted"/>
<accession>A0ABY1YID6</accession>
<dbReference type="EMBL" id="SIRL01000005">
    <property type="protein sequence ID" value="TBN50419.1"/>
    <property type="molecule type" value="Genomic_DNA"/>
</dbReference>
<evidence type="ECO:0000259" key="1">
    <source>
        <dbReference type="Pfam" id="PF09557"/>
    </source>
</evidence>
<dbReference type="Pfam" id="PF09557">
    <property type="entry name" value="DUF2382"/>
    <property type="match status" value="1"/>
</dbReference>
<dbReference type="InterPro" id="IPR019060">
    <property type="entry name" value="DUF2382"/>
</dbReference>
<sequence>MSGASFHQRSGKGTMTDDPQILPVVKEELVLTKEQRLAGRVRVSTRTEAVDQMLSVDLTETQVEVVRVPVDRRIQTVPEVVTKDGVTIVPVVEERLVVTRELYLLEEVHIRHVEQRRTQEVPVTTRHQTVHVQRVPVEPGASASNSVAKDQDDDS</sequence>
<dbReference type="Proteomes" id="UP000292859">
    <property type="component" value="Unassembled WGS sequence"/>
</dbReference>
<protein>
    <submittedName>
        <fullName evidence="2">DUF2382 domain-containing protein</fullName>
    </submittedName>
</protein>
<evidence type="ECO:0000313" key="3">
    <source>
        <dbReference type="Proteomes" id="UP000292859"/>
    </source>
</evidence>
<gene>
    <name evidence="2" type="ORF">EYF88_09225</name>
</gene>